<dbReference type="InterPro" id="IPR044068">
    <property type="entry name" value="CB"/>
</dbReference>
<dbReference type="SUPFAM" id="SSF56349">
    <property type="entry name" value="DNA breaking-rejoining enzymes"/>
    <property type="match status" value="1"/>
</dbReference>
<protein>
    <submittedName>
        <fullName evidence="4">Multidrug DMT transporter permease</fullName>
    </submittedName>
</protein>
<evidence type="ECO:0000256" key="2">
    <source>
        <dbReference type="PROSITE-ProRule" id="PRU01248"/>
    </source>
</evidence>
<dbReference type="InterPro" id="IPR011010">
    <property type="entry name" value="DNA_brk_join_enz"/>
</dbReference>
<name>A0A558AQI8_9PSEU</name>
<dbReference type="AlphaFoldDB" id="A0A558AQI8"/>
<organism evidence="4 5">
    <name type="scientific">Amycolatopsis rhizosphaerae</name>
    <dbReference type="NCBI Taxonomy" id="2053003"/>
    <lineage>
        <taxon>Bacteria</taxon>
        <taxon>Bacillati</taxon>
        <taxon>Actinomycetota</taxon>
        <taxon>Actinomycetes</taxon>
        <taxon>Pseudonocardiales</taxon>
        <taxon>Pseudonocardiaceae</taxon>
        <taxon>Amycolatopsis</taxon>
    </lineage>
</organism>
<feature type="domain" description="Core-binding (CB)" evidence="3">
    <location>
        <begin position="60"/>
        <end position="128"/>
    </location>
</feature>
<evidence type="ECO:0000259" key="3">
    <source>
        <dbReference type="PROSITE" id="PS51900"/>
    </source>
</evidence>
<keyword evidence="5" id="KW-1185">Reference proteome</keyword>
<evidence type="ECO:0000256" key="1">
    <source>
        <dbReference type="ARBA" id="ARBA00023125"/>
    </source>
</evidence>
<sequence>MAWVEQSGQHSWRVRYRHNGAASARSVGGFRSEHDARAYAADMATDQRRGTWIDPTATRTTLAEWVQRWLPAIDLDERTLESYRSRLRCHILPRFGATALGAITALDINLWTKTLAQRCCAEAGEDVA</sequence>
<feature type="non-terminal residue" evidence="4">
    <location>
        <position position="128"/>
    </location>
</feature>
<dbReference type="Gene3D" id="1.10.150.130">
    <property type="match status" value="1"/>
</dbReference>
<comment type="caution">
    <text evidence="4">The sequence shown here is derived from an EMBL/GenBank/DDBJ whole genome shotgun (WGS) entry which is preliminary data.</text>
</comment>
<dbReference type="InterPro" id="IPR004107">
    <property type="entry name" value="Integrase_SAM-like_N"/>
</dbReference>
<gene>
    <name evidence="4" type="ORF">FNH05_31340</name>
</gene>
<dbReference type="Proteomes" id="UP000320011">
    <property type="component" value="Unassembled WGS sequence"/>
</dbReference>
<reference evidence="4 5" key="2">
    <citation type="submission" date="2019-08" db="EMBL/GenBank/DDBJ databases">
        <title>Amycolatopsis acidicola sp. nov., isolated from peat swamp forest soil.</title>
        <authorList>
            <person name="Srisuk N."/>
        </authorList>
    </citation>
    <scope>NUCLEOTIDE SEQUENCE [LARGE SCALE GENOMIC DNA]</scope>
    <source>
        <strain evidence="4 5">TBRC 6029</strain>
    </source>
</reference>
<evidence type="ECO:0000313" key="4">
    <source>
        <dbReference type="EMBL" id="TVT26496.1"/>
    </source>
</evidence>
<dbReference type="EMBL" id="VJWX01000490">
    <property type="protein sequence ID" value="TVT26496.1"/>
    <property type="molecule type" value="Genomic_DNA"/>
</dbReference>
<proteinExistence type="predicted"/>
<accession>A0A558AQI8</accession>
<dbReference type="Pfam" id="PF14659">
    <property type="entry name" value="Phage_int_SAM_3"/>
    <property type="match status" value="1"/>
</dbReference>
<dbReference type="InterPro" id="IPR010998">
    <property type="entry name" value="Integrase_recombinase_N"/>
</dbReference>
<dbReference type="PROSITE" id="PS51900">
    <property type="entry name" value="CB"/>
    <property type="match status" value="1"/>
</dbReference>
<keyword evidence="1 2" id="KW-0238">DNA-binding</keyword>
<reference evidence="4 5" key="1">
    <citation type="submission" date="2019-07" db="EMBL/GenBank/DDBJ databases">
        <authorList>
            <person name="Duangmal K."/>
            <person name="Teo W.F.A."/>
        </authorList>
    </citation>
    <scope>NUCLEOTIDE SEQUENCE [LARGE SCALE GENOMIC DNA]</scope>
    <source>
        <strain evidence="4 5">TBRC 6029</strain>
    </source>
</reference>
<evidence type="ECO:0000313" key="5">
    <source>
        <dbReference type="Proteomes" id="UP000320011"/>
    </source>
</evidence>
<dbReference type="GO" id="GO:0015074">
    <property type="term" value="P:DNA integration"/>
    <property type="evidence" value="ECO:0007669"/>
    <property type="project" value="InterPro"/>
</dbReference>
<dbReference type="GO" id="GO:0003677">
    <property type="term" value="F:DNA binding"/>
    <property type="evidence" value="ECO:0007669"/>
    <property type="project" value="UniProtKB-UniRule"/>
</dbReference>